<accession>A0A1E5BYY1</accession>
<evidence type="ECO:0000256" key="2">
    <source>
        <dbReference type="SAM" id="SignalP"/>
    </source>
</evidence>
<feature type="domain" description="Transglycosylase SLT" evidence="3">
    <location>
        <begin position="69"/>
        <end position="170"/>
    </location>
</feature>
<gene>
    <name evidence="4" type="ORF">A1OK_15775</name>
</gene>
<dbReference type="GO" id="GO:0008933">
    <property type="term" value="F:peptidoglycan lytic transglycosylase activity"/>
    <property type="evidence" value="ECO:0007669"/>
    <property type="project" value="InterPro"/>
</dbReference>
<dbReference type="PROSITE" id="PS00922">
    <property type="entry name" value="TRANSGLYCOSYLASE"/>
    <property type="match status" value="1"/>
</dbReference>
<feature type="chain" id="PRO_5009172183" evidence="2">
    <location>
        <begin position="30"/>
        <end position="235"/>
    </location>
</feature>
<evidence type="ECO:0000256" key="1">
    <source>
        <dbReference type="ARBA" id="ARBA00007734"/>
    </source>
</evidence>
<dbReference type="EMBL" id="AJWN02000094">
    <property type="protein sequence ID" value="OEE58453.1"/>
    <property type="molecule type" value="Genomic_DNA"/>
</dbReference>
<dbReference type="PANTHER" id="PTHR37423:SF2">
    <property type="entry name" value="MEMBRANE-BOUND LYTIC MUREIN TRANSGLYCOSYLASE C"/>
    <property type="match status" value="1"/>
</dbReference>
<dbReference type="AlphaFoldDB" id="A0A1E5BYY1"/>
<evidence type="ECO:0000259" key="3">
    <source>
        <dbReference type="Pfam" id="PF01464"/>
    </source>
</evidence>
<dbReference type="InterPro" id="IPR008258">
    <property type="entry name" value="Transglycosylase_SLT_dom_1"/>
</dbReference>
<dbReference type="PANTHER" id="PTHR37423">
    <property type="entry name" value="SOLUBLE LYTIC MUREIN TRANSGLYCOSYLASE-RELATED"/>
    <property type="match status" value="1"/>
</dbReference>
<dbReference type="GO" id="GO:0016020">
    <property type="term" value="C:membrane"/>
    <property type="evidence" value="ECO:0007669"/>
    <property type="project" value="InterPro"/>
</dbReference>
<keyword evidence="5" id="KW-1185">Reference proteome</keyword>
<sequence>MIRSTLTYATARITLIFACSLVVSLPLSAAPTQSQIEQAFRVLAPYKTQILSQFDSYSPLVNHILGELRSQDLPSAFVLIPMLESSYNPSAVSSASASGLWQLMPATAKRFGLTVESDKDERFDAYVSTDAAIKYLKFLHHKFDGDLALTLAAYNAGEGRVSRAIKRAGTNVFSSLKLPKETTQYVSRFYGLNELVNVKALDNEHFEPMLLFAGEARLAKRPLIDLTSIPRLIDL</sequence>
<dbReference type="GO" id="GO:0000270">
    <property type="term" value="P:peptidoglycan metabolic process"/>
    <property type="evidence" value="ECO:0007669"/>
    <property type="project" value="InterPro"/>
</dbReference>
<dbReference type="Pfam" id="PF01464">
    <property type="entry name" value="SLT"/>
    <property type="match status" value="1"/>
</dbReference>
<dbReference type="SUPFAM" id="SSF53955">
    <property type="entry name" value="Lysozyme-like"/>
    <property type="match status" value="1"/>
</dbReference>
<dbReference type="Gene3D" id="1.10.530.10">
    <property type="match status" value="1"/>
</dbReference>
<dbReference type="InterPro" id="IPR023346">
    <property type="entry name" value="Lysozyme-like_dom_sf"/>
</dbReference>
<dbReference type="RefSeq" id="WP_016959287.1">
    <property type="nucleotide sequence ID" value="NZ_AJWN02000094.1"/>
</dbReference>
<reference evidence="4 5" key="1">
    <citation type="journal article" date="2012" name="Science">
        <title>Ecological populations of bacteria act as socially cohesive units of antibiotic production and resistance.</title>
        <authorList>
            <person name="Cordero O.X."/>
            <person name="Wildschutte H."/>
            <person name="Kirkup B."/>
            <person name="Proehl S."/>
            <person name="Ngo L."/>
            <person name="Hussain F."/>
            <person name="Le Roux F."/>
            <person name="Mincer T."/>
            <person name="Polz M.F."/>
        </authorList>
    </citation>
    <scope>NUCLEOTIDE SEQUENCE [LARGE SCALE GENOMIC DNA]</scope>
    <source>
        <strain evidence="4 5">FF-454</strain>
    </source>
</reference>
<protein>
    <submittedName>
        <fullName evidence="4">Lytic murein transglycosylase</fullName>
    </submittedName>
</protein>
<dbReference type="Proteomes" id="UP000095039">
    <property type="component" value="Unassembled WGS sequence"/>
</dbReference>
<proteinExistence type="inferred from homology"/>
<dbReference type="CDD" id="cd16894">
    <property type="entry name" value="MltD-like"/>
    <property type="match status" value="1"/>
</dbReference>
<evidence type="ECO:0000313" key="4">
    <source>
        <dbReference type="EMBL" id="OEE58453.1"/>
    </source>
</evidence>
<comment type="similarity">
    <text evidence="1">Belongs to the transglycosylase Slt family.</text>
</comment>
<comment type="caution">
    <text evidence="4">The sequence shown here is derived from an EMBL/GenBank/DDBJ whole genome shotgun (WGS) entry which is preliminary data.</text>
</comment>
<name>A0A1E5BYY1_9GAMM</name>
<feature type="signal peptide" evidence="2">
    <location>
        <begin position="1"/>
        <end position="29"/>
    </location>
</feature>
<organism evidence="4 5">
    <name type="scientific">Enterovibrio norvegicus FF-454</name>
    <dbReference type="NCBI Taxonomy" id="1185651"/>
    <lineage>
        <taxon>Bacteria</taxon>
        <taxon>Pseudomonadati</taxon>
        <taxon>Pseudomonadota</taxon>
        <taxon>Gammaproteobacteria</taxon>
        <taxon>Vibrionales</taxon>
        <taxon>Vibrionaceae</taxon>
        <taxon>Enterovibrio</taxon>
    </lineage>
</organism>
<evidence type="ECO:0000313" key="5">
    <source>
        <dbReference type="Proteomes" id="UP000095039"/>
    </source>
</evidence>
<dbReference type="InterPro" id="IPR000189">
    <property type="entry name" value="Transglyc_AS"/>
</dbReference>
<keyword evidence="2" id="KW-0732">Signal</keyword>